<keyword evidence="2" id="KW-1185">Reference proteome</keyword>
<name>W7IQK4_9PSEU</name>
<protein>
    <submittedName>
        <fullName evidence="1">Uncharacterized protein</fullName>
    </submittedName>
</protein>
<comment type="caution">
    <text evidence="1">The sequence shown here is derived from an EMBL/GenBank/DDBJ whole genome shotgun (WGS) entry which is preliminary data.</text>
</comment>
<accession>W7IQK4</accession>
<gene>
    <name evidence="1" type="ORF">UO65_1545</name>
</gene>
<dbReference type="AlphaFoldDB" id="W7IQK4"/>
<dbReference type="EMBL" id="AYXG01000054">
    <property type="protein sequence ID" value="EWC63135.1"/>
    <property type="molecule type" value="Genomic_DNA"/>
</dbReference>
<evidence type="ECO:0000313" key="2">
    <source>
        <dbReference type="Proteomes" id="UP000019277"/>
    </source>
</evidence>
<reference evidence="1 2" key="1">
    <citation type="journal article" date="2014" name="Genome Announc.">
        <title>Draft Genome Sequence of the Antitrypanosomally Active Sponge-Associated Bacterium Actinokineospora sp. Strain EG49.</title>
        <authorList>
            <person name="Harjes J."/>
            <person name="Ryu T."/>
            <person name="Abdelmohsen U.R."/>
            <person name="Moitinho-Silva L."/>
            <person name="Horn H."/>
            <person name="Ravasi T."/>
            <person name="Hentschel U."/>
        </authorList>
    </citation>
    <scope>NUCLEOTIDE SEQUENCE [LARGE SCALE GENOMIC DNA]</scope>
    <source>
        <strain evidence="1 2">EG49</strain>
    </source>
</reference>
<proteinExistence type="predicted"/>
<dbReference type="Proteomes" id="UP000019277">
    <property type="component" value="Unassembled WGS sequence"/>
</dbReference>
<organism evidence="1 2">
    <name type="scientific">Actinokineospora spheciospongiae</name>
    <dbReference type="NCBI Taxonomy" id="909613"/>
    <lineage>
        <taxon>Bacteria</taxon>
        <taxon>Bacillati</taxon>
        <taxon>Actinomycetota</taxon>
        <taxon>Actinomycetes</taxon>
        <taxon>Pseudonocardiales</taxon>
        <taxon>Pseudonocardiaceae</taxon>
        <taxon>Actinokineospora</taxon>
    </lineage>
</organism>
<evidence type="ECO:0000313" key="1">
    <source>
        <dbReference type="EMBL" id="EWC63135.1"/>
    </source>
</evidence>
<sequence length="88" mass="9974">MFEGGYTFRLAKGDTGIAVFVGTCVEQRRFLVIRETRFPTPPVEGPQQPLCVLPKPFALDWSDHAGLRAYARVCLGRVRDRHRGSKNR</sequence>
<dbReference type="STRING" id="909613.UO65_1545"/>